<feature type="chain" id="PRO_5045896092" description="Lipoprotein" evidence="2">
    <location>
        <begin position="25"/>
        <end position="124"/>
    </location>
</feature>
<keyword evidence="2" id="KW-0732">Signal</keyword>
<protein>
    <recommendedName>
        <fullName evidence="5">Lipoprotein</fullName>
    </recommendedName>
</protein>
<evidence type="ECO:0000313" key="3">
    <source>
        <dbReference type="EMBL" id="THF59180.1"/>
    </source>
</evidence>
<dbReference type="Proteomes" id="UP000306441">
    <property type="component" value="Unassembled WGS sequence"/>
</dbReference>
<name>A0ABY2QE37_9HYPH</name>
<proteinExistence type="predicted"/>
<keyword evidence="4" id="KW-1185">Reference proteome</keyword>
<gene>
    <name evidence="3" type="ORF">E6C48_04320</name>
</gene>
<reference evidence="3 4" key="1">
    <citation type="submission" date="2019-04" db="EMBL/GenBank/DDBJ databases">
        <title>Mesorhizobium composti sp. nov., isolated from compost.</title>
        <authorList>
            <person name="Lin S.-Y."/>
            <person name="Hameed A."/>
            <person name="Hsieh Y.-T."/>
            <person name="Young C.-C."/>
        </authorList>
    </citation>
    <scope>NUCLEOTIDE SEQUENCE [LARGE SCALE GENOMIC DNA]</scope>
    <source>
        <strain evidence="3 4">CC-YTH430</strain>
    </source>
</reference>
<feature type="signal peptide" evidence="2">
    <location>
        <begin position="1"/>
        <end position="24"/>
    </location>
</feature>
<evidence type="ECO:0000256" key="1">
    <source>
        <dbReference type="SAM" id="MobiDB-lite"/>
    </source>
</evidence>
<accession>A0ABY2QE37</accession>
<comment type="caution">
    <text evidence="3">The sequence shown here is derived from an EMBL/GenBank/DDBJ whole genome shotgun (WGS) entry which is preliminary data.</text>
</comment>
<feature type="region of interest" description="Disordered" evidence="1">
    <location>
        <begin position="53"/>
        <end position="124"/>
    </location>
</feature>
<dbReference type="PROSITE" id="PS51257">
    <property type="entry name" value="PROKAR_LIPOPROTEIN"/>
    <property type="match status" value="1"/>
</dbReference>
<evidence type="ECO:0000256" key="2">
    <source>
        <dbReference type="SAM" id="SignalP"/>
    </source>
</evidence>
<sequence length="124" mass="14454">MPNFRMRYVLLALVPLAVAGCVSAEDQRAMDQEKCASFGYRPGTDSFADCMMKQSVQRDDDERRFEDRMERRDRERREARRRQDDVIDTRPSYDRDGNPNFDTQGNYQGCRGIGCEVDNPDDDN</sequence>
<dbReference type="EMBL" id="SSNY01000002">
    <property type="protein sequence ID" value="THF59180.1"/>
    <property type="molecule type" value="Genomic_DNA"/>
</dbReference>
<organism evidence="3 4">
    <name type="scientific">Ollibium composti</name>
    <dbReference type="NCBI Taxonomy" id="2675109"/>
    <lineage>
        <taxon>Bacteria</taxon>
        <taxon>Pseudomonadati</taxon>
        <taxon>Pseudomonadota</taxon>
        <taxon>Alphaproteobacteria</taxon>
        <taxon>Hyphomicrobiales</taxon>
        <taxon>Phyllobacteriaceae</taxon>
        <taxon>Ollibium</taxon>
    </lineage>
</organism>
<evidence type="ECO:0000313" key="4">
    <source>
        <dbReference type="Proteomes" id="UP000306441"/>
    </source>
</evidence>
<evidence type="ECO:0008006" key="5">
    <source>
        <dbReference type="Google" id="ProtNLM"/>
    </source>
</evidence>
<feature type="compositionally biased region" description="Basic and acidic residues" evidence="1">
    <location>
        <begin position="56"/>
        <end position="97"/>
    </location>
</feature>